<dbReference type="HOGENOM" id="CLU_2509936_0_0_10"/>
<protein>
    <submittedName>
        <fullName evidence="1">Uncharacterized protein</fullName>
    </submittedName>
</protein>
<evidence type="ECO:0000313" key="2">
    <source>
        <dbReference type="Proteomes" id="UP000016023"/>
    </source>
</evidence>
<accession>H1Q380</accession>
<proteinExistence type="predicted"/>
<gene>
    <name evidence="1" type="ORF">HMPREF9140_01368</name>
</gene>
<keyword evidence="2" id="KW-1185">Reference proteome</keyword>
<sequence length="85" mass="9794">MFITQGDMFYPERYVCNPIRDFGLIETLNRAERPHVGTDPVSVRTGRQDEICYAVVRPNWQRGGQTRGLSESSLRFAEPKAYTIQ</sequence>
<name>H1Q380_9BACT</name>
<dbReference type="STRING" id="883158.HMPREF9140_01368"/>
<dbReference type="Proteomes" id="UP000016023">
    <property type="component" value="Unassembled WGS sequence"/>
</dbReference>
<comment type="caution">
    <text evidence="1">The sequence shown here is derived from an EMBL/GenBank/DDBJ whole genome shotgun (WGS) entry which is preliminary data.</text>
</comment>
<dbReference type="AlphaFoldDB" id="H1Q380"/>
<reference evidence="1 2" key="1">
    <citation type="submission" date="2011-12" db="EMBL/GenBank/DDBJ databases">
        <title>The Genome Sequence of Prevotella micans F0438.</title>
        <authorList>
            <consortium name="The Broad Institute Genome Sequencing Platform"/>
            <person name="Earl A."/>
            <person name="Ward D."/>
            <person name="Feldgarden M."/>
            <person name="Gevers D."/>
            <person name="Izard J."/>
            <person name="Baranova O.V."/>
            <person name="Blanton J.M."/>
            <person name="Wade W.G."/>
            <person name="Dewhirst F.E."/>
            <person name="Young S.K."/>
            <person name="Zeng Q."/>
            <person name="Gargeya S."/>
            <person name="Fitzgerald M."/>
            <person name="Haas B."/>
            <person name="Abouelleil A."/>
            <person name="Alvarado L."/>
            <person name="Arachchi H.M."/>
            <person name="Berlin A."/>
            <person name="Chapman S.B."/>
            <person name="Gearin G."/>
            <person name="Goldberg J."/>
            <person name="Griggs A."/>
            <person name="Gujja S."/>
            <person name="Hansen M."/>
            <person name="Heiman D."/>
            <person name="Howarth C."/>
            <person name="Larimer J."/>
            <person name="Lui A."/>
            <person name="MacDonald P.J.P."/>
            <person name="McCowen C."/>
            <person name="Montmayeur A."/>
            <person name="Murphy C."/>
            <person name="Neiman D."/>
            <person name="Pearson M."/>
            <person name="Priest M."/>
            <person name="Roberts A."/>
            <person name="Saif S."/>
            <person name="Shea T."/>
            <person name="Sisk P."/>
            <person name="Stolte C."/>
            <person name="Sykes S."/>
            <person name="Wortman J."/>
            <person name="Nusbaum C."/>
            <person name="Birren B."/>
        </authorList>
    </citation>
    <scope>NUCLEOTIDE SEQUENCE [LARGE SCALE GENOMIC DNA]</scope>
    <source>
        <strain evidence="1 2">F0438</strain>
    </source>
</reference>
<organism evidence="1 2">
    <name type="scientific">Prevotella micans F0438</name>
    <dbReference type="NCBI Taxonomy" id="883158"/>
    <lineage>
        <taxon>Bacteria</taxon>
        <taxon>Pseudomonadati</taxon>
        <taxon>Bacteroidota</taxon>
        <taxon>Bacteroidia</taxon>
        <taxon>Bacteroidales</taxon>
        <taxon>Prevotellaceae</taxon>
        <taxon>Prevotella</taxon>
    </lineage>
</organism>
<evidence type="ECO:0000313" key="1">
    <source>
        <dbReference type="EMBL" id="EHO69494.1"/>
    </source>
</evidence>
<dbReference type="EMBL" id="AGWK01000037">
    <property type="protein sequence ID" value="EHO69494.1"/>
    <property type="molecule type" value="Genomic_DNA"/>
</dbReference>